<dbReference type="InterPro" id="IPR003676">
    <property type="entry name" value="SAUR_fam"/>
</dbReference>
<evidence type="ECO:0000256" key="1">
    <source>
        <dbReference type="ARBA" id="ARBA00006974"/>
    </source>
</evidence>
<dbReference type="InParanoid" id="A0A200Q7R7"/>
<dbReference type="GO" id="GO:0009733">
    <property type="term" value="P:response to auxin"/>
    <property type="evidence" value="ECO:0007669"/>
    <property type="project" value="InterPro"/>
</dbReference>
<evidence type="ECO:0000313" key="3">
    <source>
        <dbReference type="Proteomes" id="UP000195402"/>
    </source>
</evidence>
<keyword evidence="3" id="KW-1185">Reference proteome</keyword>
<proteinExistence type="inferred from homology"/>
<sequence>MTALLKKILCCKLIQNSPSHRSNHSPHQGHVTVYVGMEDTHKFEFEAHYLNHLLFKNLLQLSVQEFGDS</sequence>
<dbReference type="Pfam" id="PF02519">
    <property type="entry name" value="Auxin_inducible"/>
    <property type="match status" value="1"/>
</dbReference>
<dbReference type="Proteomes" id="UP000195402">
    <property type="component" value="Unassembled WGS sequence"/>
</dbReference>
<organism evidence="2 3">
    <name type="scientific">Macleaya cordata</name>
    <name type="common">Five-seeded plume-poppy</name>
    <name type="synonym">Bocconia cordata</name>
    <dbReference type="NCBI Taxonomy" id="56857"/>
    <lineage>
        <taxon>Eukaryota</taxon>
        <taxon>Viridiplantae</taxon>
        <taxon>Streptophyta</taxon>
        <taxon>Embryophyta</taxon>
        <taxon>Tracheophyta</taxon>
        <taxon>Spermatophyta</taxon>
        <taxon>Magnoliopsida</taxon>
        <taxon>Ranunculales</taxon>
        <taxon>Papaveraceae</taxon>
        <taxon>Papaveroideae</taxon>
        <taxon>Macleaya</taxon>
    </lineage>
</organism>
<protein>
    <submittedName>
        <fullName evidence="2">Auxin-induced protein</fullName>
    </submittedName>
</protein>
<accession>A0A200Q7R7</accession>
<evidence type="ECO:0000313" key="2">
    <source>
        <dbReference type="EMBL" id="OVA06519.1"/>
    </source>
</evidence>
<comment type="similarity">
    <text evidence="1">Belongs to the ARG7 family.</text>
</comment>
<comment type="caution">
    <text evidence="2">The sequence shown here is derived from an EMBL/GenBank/DDBJ whole genome shotgun (WGS) entry which is preliminary data.</text>
</comment>
<reference evidence="2 3" key="1">
    <citation type="journal article" date="2017" name="Mol. Plant">
        <title>The Genome of Medicinal Plant Macleaya cordata Provides New Insights into Benzylisoquinoline Alkaloids Metabolism.</title>
        <authorList>
            <person name="Liu X."/>
            <person name="Liu Y."/>
            <person name="Huang P."/>
            <person name="Ma Y."/>
            <person name="Qing Z."/>
            <person name="Tang Q."/>
            <person name="Cao H."/>
            <person name="Cheng P."/>
            <person name="Zheng Y."/>
            <person name="Yuan Z."/>
            <person name="Zhou Y."/>
            <person name="Liu J."/>
            <person name="Tang Z."/>
            <person name="Zhuo Y."/>
            <person name="Zhang Y."/>
            <person name="Yu L."/>
            <person name="Huang J."/>
            <person name="Yang P."/>
            <person name="Peng Q."/>
            <person name="Zhang J."/>
            <person name="Jiang W."/>
            <person name="Zhang Z."/>
            <person name="Lin K."/>
            <person name="Ro D.K."/>
            <person name="Chen X."/>
            <person name="Xiong X."/>
            <person name="Shang Y."/>
            <person name="Huang S."/>
            <person name="Zeng J."/>
        </authorList>
    </citation>
    <scope>NUCLEOTIDE SEQUENCE [LARGE SCALE GENOMIC DNA]</scope>
    <source>
        <strain evidence="3">cv. BLH2017</strain>
        <tissue evidence="2">Root</tissue>
    </source>
</reference>
<dbReference type="EMBL" id="MVGT01002788">
    <property type="protein sequence ID" value="OVA06519.1"/>
    <property type="molecule type" value="Genomic_DNA"/>
</dbReference>
<dbReference type="AlphaFoldDB" id="A0A200Q7R7"/>
<gene>
    <name evidence="2" type="ORF">BVC80_7121g1</name>
</gene>
<name>A0A200Q7R7_MACCD</name>